<sequence length="592" mass="64489">MFTMESKGFSVALIMLHANGHPSFLQSCVDHRNFHFTHCNNPHSTVKFATSNGVYPAVQKIPPFPCLSTMKAKSYSTASDDFFRKNRDGLGLFLTREEKAFMNSQFCHVSSSTECAIALKPKDSTTVTYHHVAPSICSRKTTALSLPSRTPVTHDCGLAGPCCGSTRRGLVPYCNDKLPLPANCNHEITNLCMRVSQHSTKAILNEGASQYEETGKRCAAKDGSIEGCISPVRQTDKSMVAVYQASPNAMKGCGLHCSQEQTGMILREQCLSSRLPQKSTPILTSTCNGEEKRPRICSVDFNYSLTDSGTQGKQGIDMGNAASLSVKRKSVPVADRDHYTEQKRKRYYLGDNALEIMKDQASIEVSNPTDACKTPLSEPLPEDCLYSKDANLRIRRFSELSRSLEVLPSTSQVKAITSQTLTFTKNTLGTFPSSAHVNQSYGVRKSLEIGKSLDRTSAITSGNVALDITTSGALTFDTAITSARNSKPGSNDTKSTNQPMIIDLTNETDNKGTNTVTSRAGDQDSDDAKSTERRKDIDEIISTVKPIQRDLLESDKASLKSGVAFDHDFMPRLIGVLPSAAANVISSLVTDK</sequence>
<evidence type="ECO:0000313" key="2">
    <source>
        <dbReference type="EMBL" id="PFX25253.1"/>
    </source>
</evidence>
<name>A0A2B4S899_STYPI</name>
<dbReference type="Proteomes" id="UP000225706">
    <property type="component" value="Unassembled WGS sequence"/>
</dbReference>
<comment type="caution">
    <text evidence="2">The sequence shown here is derived from an EMBL/GenBank/DDBJ whole genome shotgun (WGS) entry which is preliminary data.</text>
</comment>
<dbReference type="AlphaFoldDB" id="A0A2B4S899"/>
<evidence type="ECO:0000256" key="1">
    <source>
        <dbReference type="SAM" id="MobiDB-lite"/>
    </source>
</evidence>
<dbReference type="PROSITE" id="PS51257">
    <property type="entry name" value="PROKAR_LIPOPROTEIN"/>
    <property type="match status" value="1"/>
</dbReference>
<protein>
    <submittedName>
        <fullName evidence="2">Uncharacterized protein</fullName>
    </submittedName>
</protein>
<feature type="compositionally biased region" description="Polar residues" evidence="1">
    <location>
        <begin position="504"/>
        <end position="520"/>
    </location>
</feature>
<gene>
    <name evidence="2" type="ORF">AWC38_SpisGene10100</name>
</gene>
<organism evidence="2 3">
    <name type="scientific">Stylophora pistillata</name>
    <name type="common">Smooth cauliflower coral</name>
    <dbReference type="NCBI Taxonomy" id="50429"/>
    <lineage>
        <taxon>Eukaryota</taxon>
        <taxon>Metazoa</taxon>
        <taxon>Cnidaria</taxon>
        <taxon>Anthozoa</taxon>
        <taxon>Hexacorallia</taxon>
        <taxon>Scleractinia</taxon>
        <taxon>Astrocoeniina</taxon>
        <taxon>Pocilloporidae</taxon>
        <taxon>Stylophora</taxon>
    </lineage>
</organism>
<dbReference type="EMBL" id="LSMT01000155">
    <property type="protein sequence ID" value="PFX25253.1"/>
    <property type="molecule type" value="Genomic_DNA"/>
</dbReference>
<reference evidence="3" key="1">
    <citation type="journal article" date="2017" name="bioRxiv">
        <title>Comparative analysis of the genomes of Stylophora pistillata and Acropora digitifera provides evidence for extensive differences between species of corals.</title>
        <authorList>
            <person name="Voolstra C.R."/>
            <person name="Li Y."/>
            <person name="Liew Y.J."/>
            <person name="Baumgarten S."/>
            <person name="Zoccola D."/>
            <person name="Flot J.-F."/>
            <person name="Tambutte S."/>
            <person name="Allemand D."/>
            <person name="Aranda M."/>
        </authorList>
    </citation>
    <scope>NUCLEOTIDE SEQUENCE [LARGE SCALE GENOMIC DNA]</scope>
</reference>
<accession>A0A2B4S899</accession>
<feature type="region of interest" description="Disordered" evidence="1">
    <location>
        <begin position="504"/>
        <end position="534"/>
    </location>
</feature>
<keyword evidence="3" id="KW-1185">Reference proteome</keyword>
<evidence type="ECO:0000313" key="3">
    <source>
        <dbReference type="Proteomes" id="UP000225706"/>
    </source>
</evidence>
<proteinExistence type="predicted"/>